<evidence type="ECO:0000256" key="2">
    <source>
        <dbReference type="ARBA" id="ARBA00023125"/>
    </source>
</evidence>
<dbReference type="InterPro" id="IPR035418">
    <property type="entry name" value="AraC-bd_2"/>
</dbReference>
<dbReference type="Pfam" id="PF12833">
    <property type="entry name" value="HTH_18"/>
    <property type="match status" value="1"/>
</dbReference>
<organism evidence="5 6">
    <name type="scientific">Vitreoscilla stercoraria</name>
    <dbReference type="NCBI Taxonomy" id="61"/>
    <lineage>
        <taxon>Bacteria</taxon>
        <taxon>Pseudomonadati</taxon>
        <taxon>Pseudomonadota</taxon>
        <taxon>Betaproteobacteria</taxon>
        <taxon>Neisseriales</taxon>
        <taxon>Neisseriaceae</taxon>
        <taxon>Vitreoscilla</taxon>
    </lineage>
</organism>
<dbReference type="RefSeq" id="WP_026353700.1">
    <property type="nucleotide sequence ID" value="NZ_CP091512.1"/>
</dbReference>
<dbReference type="Gene3D" id="1.10.10.60">
    <property type="entry name" value="Homeodomain-like"/>
    <property type="match status" value="1"/>
</dbReference>
<dbReference type="PRINTS" id="PR00032">
    <property type="entry name" value="HTHARAC"/>
</dbReference>
<keyword evidence="6" id="KW-1185">Reference proteome</keyword>
<dbReference type="PROSITE" id="PS01124">
    <property type="entry name" value="HTH_ARAC_FAMILY_2"/>
    <property type="match status" value="1"/>
</dbReference>
<reference evidence="5" key="2">
    <citation type="journal article" date="2022" name="Res Sq">
        <title>Evolution of multicellular longitudinally dividing oral cavity symbionts (Neisseriaceae).</title>
        <authorList>
            <person name="Nyongesa S."/>
            <person name="Weber P."/>
            <person name="Bernet E."/>
            <person name="Pullido F."/>
            <person name="Nieckarz M."/>
            <person name="Delaby M."/>
            <person name="Nieves C."/>
            <person name="Viehboeck T."/>
            <person name="Krause N."/>
            <person name="Rivera-Millot A."/>
            <person name="Nakamura A."/>
            <person name="Vischer N."/>
            <person name="VanNieuwenhze M."/>
            <person name="Brun Y."/>
            <person name="Cava F."/>
            <person name="Bulgheresi S."/>
            <person name="Veyrier F."/>
        </authorList>
    </citation>
    <scope>NUCLEOTIDE SEQUENCE</scope>
    <source>
        <strain evidence="5">SAG 1488-6</strain>
    </source>
</reference>
<accession>A0ABY4E7Q3</accession>
<protein>
    <submittedName>
        <fullName evidence="5">Helix-turn-helix domain-containing protein</fullName>
    </submittedName>
</protein>
<sequence length="320" mass="37057">MMLSMNTPHYLHEMQPLILGNLDWQKRVSHTYFDLNVTFQSPKTGSGRLCDETLDTLGFSCLQSSPIQYLRSKASAVESYFLITLPLSSRLHMQQCHRDVTCEQGHILLQHANDPYLFEHAQDNMMWVVKVPSKLLQKYVPCPEIYTAMAFDGLNGVGRLFSQNVSLLGEELLSGRLNRTQEHFYSDYLLTLFAQVLQQDNRIVFSEESSIREAQLYKVKNHILHHLQDAGLSPQTVATACGISLRYIHNLFKNQDITFTQFVQKQRLRYAFELLSQTNSLSITEIAYQSGFNDQSHFTRLFKQTYQFTPKEIQQHKHLV</sequence>
<dbReference type="SMART" id="SM00342">
    <property type="entry name" value="HTH_ARAC"/>
    <property type="match status" value="1"/>
</dbReference>
<evidence type="ECO:0000256" key="1">
    <source>
        <dbReference type="ARBA" id="ARBA00023015"/>
    </source>
</evidence>
<evidence type="ECO:0000256" key="3">
    <source>
        <dbReference type="ARBA" id="ARBA00023163"/>
    </source>
</evidence>
<gene>
    <name evidence="5" type="ORF">LVJ81_06740</name>
</gene>
<dbReference type="InterPro" id="IPR018060">
    <property type="entry name" value="HTH_AraC"/>
</dbReference>
<evidence type="ECO:0000313" key="6">
    <source>
        <dbReference type="Proteomes" id="UP000832034"/>
    </source>
</evidence>
<dbReference type="SUPFAM" id="SSF46689">
    <property type="entry name" value="Homeodomain-like"/>
    <property type="match status" value="1"/>
</dbReference>
<keyword evidence="2" id="KW-0238">DNA-binding</keyword>
<name>A0ABY4E7Q3_VITST</name>
<dbReference type="Proteomes" id="UP000832034">
    <property type="component" value="Chromosome"/>
</dbReference>
<keyword evidence="3" id="KW-0804">Transcription</keyword>
<dbReference type="PANTHER" id="PTHR43280:SF31">
    <property type="entry name" value="TRANSCRIPTIONAL REGULATORY PROTEIN"/>
    <property type="match status" value="1"/>
</dbReference>
<reference evidence="5" key="1">
    <citation type="submission" date="2021-12" db="EMBL/GenBank/DDBJ databases">
        <authorList>
            <person name="Veyrier F.J."/>
        </authorList>
    </citation>
    <scope>NUCLEOTIDE SEQUENCE</scope>
    <source>
        <strain evidence="5">SAG 1488-6</strain>
    </source>
</reference>
<dbReference type="Pfam" id="PF14525">
    <property type="entry name" value="AraC_binding_2"/>
    <property type="match status" value="1"/>
</dbReference>
<dbReference type="PANTHER" id="PTHR43280">
    <property type="entry name" value="ARAC-FAMILY TRANSCRIPTIONAL REGULATOR"/>
    <property type="match status" value="1"/>
</dbReference>
<keyword evidence="1" id="KW-0805">Transcription regulation</keyword>
<dbReference type="EMBL" id="CP091512">
    <property type="protein sequence ID" value="UOO91371.1"/>
    <property type="molecule type" value="Genomic_DNA"/>
</dbReference>
<feature type="domain" description="HTH araC/xylS-type" evidence="4">
    <location>
        <begin position="217"/>
        <end position="316"/>
    </location>
</feature>
<dbReference type="InterPro" id="IPR009057">
    <property type="entry name" value="Homeodomain-like_sf"/>
</dbReference>
<proteinExistence type="predicted"/>
<dbReference type="InterPro" id="IPR020449">
    <property type="entry name" value="Tscrpt_reg_AraC-type_HTH"/>
</dbReference>
<evidence type="ECO:0000259" key="4">
    <source>
        <dbReference type="PROSITE" id="PS01124"/>
    </source>
</evidence>
<evidence type="ECO:0000313" key="5">
    <source>
        <dbReference type="EMBL" id="UOO91371.1"/>
    </source>
</evidence>